<evidence type="ECO:0000313" key="1">
    <source>
        <dbReference type="EMBL" id="ROR76109.1"/>
    </source>
</evidence>
<reference evidence="1 2" key="1">
    <citation type="submission" date="2018-11" db="EMBL/GenBank/DDBJ databases">
        <title>Sequencing the genomes of 1000 actinobacteria strains.</title>
        <authorList>
            <person name="Klenk H.-P."/>
        </authorList>
    </citation>
    <scope>NUCLEOTIDE SEQUENCE [LARGE SCALE GENOMIC DNA]</scope>
    <source>
        <strain evidence="1 2">DSM 14012</strain>
    </source>
</reference>
<proteinExistence type="predicted"/>
<dbReference type="EMBL" id="RKHL01000002">
    <property type="protein sequence ID" value="ROR76109.1"/>
    <property type="molecule type" value="Genomic_DNA"/>
</dbReference>
<accession>A0A3N2BLH7</accession>
<protein>
    <submittedName>
        <fullName evidence="1">Uncharacterized protein</fullName>
    </submittedName>
</protein>
<name>A0A3N2BLH7_9MICO</name>
<comment type="caution">
    <text evidence="1">The sequence shown here is derived from an EMBL/GenBank/DDBJ whole genome shotgun (WGS) entry which is preliminary data.</text>
</comment>
<organism evidence="1 2">
    <name type="scientific">Plantibacter flavus</name>
    <dbReference type="NCBI Taxonomy" id="150123"/>
    <lineage>
        <taxon>Bacteria</taxon>
        <taxon>Bacillati</taxon>
        <taxon>Actinomycetota</taxon>
        <taxon>Actinomycetes</taxon>
        <taxon>Micrococcales</taxon>
        <taxon>Microbacteriaceae</taxon>
        <taxon>Plantibacter</taxon>
    </lineage>
</organism>
<dbReference type="RefSeq" id="WP_085514112.1">
    <property type="nucleotide sequence ID" value="NZ_FXAP01000007.1"/>
</dbReference>
<sequence>MTAQNLTTVRAQVARVQDVTVEWNASANRLRIADPATKETLAVFSGDEVYKVAAKAPAGSILITDTESLPSIARVLATAGVIKITNERYDPVFKQITVTARVLIR</sequence>
<keyword evidence="2" id="KW-1185">Reference proteome</keyword>
<dbReference type="Proteomes" id="UP000266915">
    <property type="component" value="Unassembled WGS sequence"/>
</dbReference>
<dbReference type="AlphaFoldDB" id="A0A3N2BLH7"/>
<gene>
    <name evidence="1" type="ORF">EDD42_4062</name>
</gene>
<evidence type="ECO:0000313" key="2">
    <source>
        <dbReference type="Proteomes" id="UP000266915"/>
    </source>
</evidence>